<dbReference type="Gene3D" id="2.40.30.170">
    <property type="match status" value="1"/>
</dbReference>
<evidence type="ECO:0000313" key="3">
    <source>
        <dbReference type="EMBL" id="MBB3060282.1"/>
    </source>
</evidence>
<organism evidence="3 4">
    <name type="scientific">Microbulbifer rhizosphaerae</name>
    <dbReference type="NCBI Taxonomy" id="1562603"/>
    <lineage>
        <taxon>Bacteria</taxon>
        <taxon>Pseudomonadati</taxon>
        <taxon>Pseudomonadota</taxon>
        <taxon>Gammaproteobacteria</taxon>
        <taxon>Cellvibrionales</taxon>
        <taxon>Microbulbiferaceae</taxon>
        <taxon>Microbulbifer</taxon>
    </lineage>
</organism>
<dbReference type="Pfam" id="PF25917">
    <property type="entry name" value="BSH_RND"/>
    <property type="match status" value="1"/>
</dbReference>
<gene>
    <name evidence="3" type="ORF">FHS09_001097</name>
</gene>
<evidence type="ECO:0000259" key="2">
    <source>
        <dbReference type="Pfam" id="PF25917"/>
    </source>
</evidence>
<dbReference type="SUPFAM" id="SSF111369">
    <property type="entry name" value="HlyD-like secretion proteins"/>
    <property type="match status" value="1"/>
</dbReference>
<comment type="caution">
    <text evidence="3">The sequence shown here is derived from an EMBL/GenBank/DDBJ whole genome shotgun (WGS) entry which is preliminary data.</text>
</comment>
<dbReference type="GO" id="GO:1990281">
    <property type="term" value="C:efflux pump complex"/>
    <property type="evidence" value="ECO:0007669"/>
    <property type="project" value="TreeGrafter"/>
</dbReference>
<dbReference type="Gene3D" id="2.40.420.20">
    <property type="match status" value="1"/>
</dbReference>
<dbReference type="Gene3D" id="1.10.287.470">
    <property type="entry name" value="Helix hairpin bin"/>
    <property type="match status" value="1"/>
</dbReference>
<dbReference type="PROSITE" id="PS51257">
    <property type="entry name" value="PROKAR_LIPOPROTEIN"/>
    <property type="match status" value="1"/>
</dbReference>
<dbReference type="NCBIfam" id="TIGR01730">
    <property type="entry name" value="RND_mfp"/>
    <property type="match status" value="1"/>
</dbReference>
<dbReference type="Gene3D" id="2.40.50.100">
    <property type="match status" value="1"/>
</dbReference>
<accession>A0A7W4Z871</accession>
<dbReference type="InterPro" id="IPR058625">
    <property type="entry name" value="MdtA-like_BSH"/>
</dbReference>
<dbReference type="PANTHER" id="PTHR30469:SF20">
    <property type="entry name" value="EFFLUX RND TRANSPORTER PERIPLASMIC ADAPTOR SUBUNIT"/>
    <property type="match status" value="1"/>
</dbReference>
<dbReference type="Proteomes" id="UP000535937">
    <property type="component" value="Unassembled WGS sequence"/>
</dbReference>
<comment type="similarity">
    <text evidence="1">Belongs to the membrane fusion protein (MFP) (TC 8.A.1) family.</text>
</comment>
<name>A0A7W4Z871_9GAMM</name>
<feature type="domain" description="Multidrug resistance protein MdtA-like barrel-sandwich hybrid" evidence="2">
    <location>
        <begin position="78"/>
        <end position="207"/>
    </location>
</feature>
<dbReference type="EMBL" id="JACHWZ010000004">
    <property type="protein sequence ID" value="MBB3060282.1"/>
    <property type="molecule type" value="Genomic_DNA"/>
</dbReference>
<reference evidence="3 4" key="1">
    <citation type="submission" date="2020-08" db="EMBL/GenBank/DDBJ databases">
        <title>Genomic Encyclopedia of Type Strains, Phase III (KMG-III): the genomes of soil and plant-associated and newly described type strains.</title>
        <authorList>
            <person name="Whitman W."/>
        </authorList>
    </citation>
    <scope>NUCLEOTIDE SEQUENCE [LARGE SCALE GENOMIC DNA]</scope>
    <source>
        <strain evidence="3 4">CECT 8799</strain>
    </source>
</reference>
<dbReference type="RefSeq" id="WP_183457516.1">
    <property type="nucleotide sequence ID" value="NZ_JACHWZ010000004.1"/>
</dbReference>
<dbReference type="GO" id="GO:0015562">
    <property type="term" value="F:efflux transmembrane transporter activity"/>
    <property type="evidence" value="ECO:0007669"/>
    <property type="project" value="TreeGrafter"/>
</dbReference>
<evidence type="ECO:0000256" key="1">
    <source>
        <dbReference type="ARBA" id="ARBA00009477"/>
    </source>
</evidence>
<dbReference type="InterPro" id="IPR006143">
    <property type="entry name" value="RND_pump_MFP"/>
</dbReference>
<sequence>MSDCRARYSHFPPAWPGVFALASIIFLLVACSRSAEETAVAPPLRVVDTALVQNVGAERVVTLSGRVRAAEQSALSFEVNGEIENLSVDVGDPVEVGQVLAQLDDTRYQLAHALTVSNEAEALATFHERKLDYERQRKLIDRGVVSQARLDSAKAAMDTARSRYESARVSRRMAERDLRLTKLKSPFAGSISRRYVEPSERVNSNQVILEVISDRQGFEIETSVPENLIGELDVQVLQSIALPAVGVANIPARVRHIGTQPESSNNYPVVLLVEQSVGGIRSGMTAEVRLTFADRSAANAVRAGQLAVPLTALVYGAGESAHVLRVSKEGQLERIEVRVVSLGEQSATVSGELSAGDRVVARGVEFVSAGDLVAVLGQGPERFN</sequence>
<evidence type="ECO:0000313" key="4">
    <source>
        <dbReference type="Proteomes" id="UP000535937"/>
    </source>
</evidence>
<protein>
    <submittedName>
        <fullName evidence="3">RND family efflux transporter MFP subunit</fullName>
    </submittedName>
</protein>
<proteinExistence type="inferred from homology"/>
<dbReference type="AlphaFoldDB" id="A0A7W4Z871"/>
<keyword evidence="4" id="KW-1185">Reference proteome</keyword>
<dbReference type="PANTHER" id="PTHR30469">
    <property type="entry name" value="MULTIDRUG RESISTANCE PROTEIN MDTA"/>
    <property type="match status" value="1"/>
</dbReference>